<protein>
    <submittedName>
        <fullName evidence="5">AraC-like DNA-binding protein</fullName>
    </submittedName>
</protein>
<dbReference type="PROSITE" id="PS01124">
    <property type="entry name" value="HTH_ARAC_FAMILY_2"/>
    <property type="match status" value="1"/>
</dbReference>
<dbReference type="InterPro" id="IPR018060">
    <property type="entry name" value="HTH_AraC"/>
</dbReference>
<dbReference type="GO" id="GO:0003700">
    <property type="term" value="F:DNA-binding transcription factor activity"/>
    <property type="evidence" value="ECO:0007669"/>
    <property type="project" value="InterPro"/>
</dbReference>
<accession>A0AAW8CRX4</accession>
<dbReference type="SMART" id="SM00342">
    <property type="entry name" value="HTH_ARAC"/>
    <property type="match status" value="1"/>
</dbReference>
<dbReference type="PANTHER" id="PTHR47894">
    <property type="entry name" value="HTH-TYPE TRANSCRIPTIONAL REGULATOR GADX"/>
    <property type="match status" value="1"/>
</dbReference>
<dbReference type="SUPFAM" id="SSF46689">
    <property type="entry name" value="Homeodomain-like"/>
    <property type="match status" value="1"/>
</dbReference>
<reference evidence="5" key="1">
    <citation type="submission" date="2023-07" db="EMBL/GenBank/DDBJ databases">
        <title>Sorghum-associated microbial communities from plants grown in Nebraska, USA.</title>
        <authorList>
            <person name="Schachtman D."/>
        </authorList>
    </citation>
    <scope>NUCLEOTIDE SEQUENCE</scope>
    <source>
        <strain evidence="5">DS3754</strain>
    </source>
</reference>
<organism evidence="5 6">
    <name type="scientific">Variovorax boronicumulans</name>
    <dbReference type="NCBI Taxonomy" id="436515"/>
    <lineage>
        <taxon>Bacteria</taxon>
        <taxon>Pseudomonadati</taxon>
        <taxon>Pseudomonadota</taxon>
        <taxon>Betaproteobacteria</taxon>
        <taxon>Burkholderiales</taxon>
        <taxon>Comamonadaceae</taxon>
        <taxon>Variovorax</taxon>
    </lineage>
</organism>
<dbReference type="Proteomes" id="UP001242045">
    <property type="component" value="Unassembled WGS sequence"/>
</dbReference>
<keyword evidence="2 5" id="KW-0238">DNA-binding</keyword>
<sequence length="405" mass="45566">MTSPYFACELRQWHARNAPIYRQNAPTRQTQVGVFRDCGGAIRSVNCLMNSENQSLPISRRSNSILDFSVWPGWRLLMQDAGLSTSPVLRRAQLPADLFTRQNVRLDSANFFRLWEALEAEALSIDPDLPAPLRIAQVMTSDWFDPELFAALCSADMNGALERIAKYVKLIAPMAIRLERTTAHTTVTIDFLDPTERPPSVFLAFKLVFFVQLARLATRSPVQPLRVSWPSPPATQAETLIYTSFFGLPVTDAPLATLVFAAADVERPFLTENHKMWSFFEPSLRQRLADLDRSAGIAERVRSTLLETLPAGEVSMQAVSRKLAVSTRTLQRRLRDEGTSFQQTLDALRDSLAHHYLRNTEMSSAEISFLLGFEDSNSFARAFHVWTGKTPQTVRSEMGEVQRAG</sequence>
<dbReference type="Pfam" id="PF12625">
    <property type="entry name" value="Arabinose_bd"/>
    <property type="match status" value="1"/>
</dbReference>
<name>A0AAW8CRX4_9BURK</name>
<dbReference type="InterPro" id="IPR032687">
    <property type="entry name" value="AraC-type_N"/>
</dbReference>
<keyword evidence="3" id="KW-0804">Transcription</keyword>
<evidence type="ECO:0000313" key="5">
    <source>
        <dbReference type="EMBL" id="MDP9891677.1"/>
    </source>
</evidence>
<evidence type="ECO:0000259" key="4">
    <source>
        <dbReference type="PROSITE" id="PS01124"/>
    </source>
</evidence>
<gene>
    <name evidence="5" type="ORF">J2W31_000780</name>
</gene>
<feature type="domain" description="HTH araC/xylS-type" evidence="4">
    <location>
        <begin position="299"/>
        <end position="397"/>
    </location>
</feature>
<dbReference type="Gene3D" id="1.10.10.60">
    <property type="entry name" value="Homeodomain-like"/>
    <property type="match status" value="1"/>
</dbReference>
<evidence type="ECO:0000256" key="1">
    <source>
        <dbReference type="ARBA" id="ARBA00023015"/>
    </source>
</evidence>
<proteinExistence type="predicted"/>
<dbReference type="Pfam" id="PF12833">
    <property type="entry name" value="HTH_18"/>
    <property type="match status" value="1"/>
</dbReference>
<evidence type="ECO:0000256" key="2">
    <source>
        <dbReference type="ARBA" id="ARBA00023125"/>
    </source>
</evidence>
<dbReference type="InterPro" id="IPR009057">
    <property type="entry name" value="Homeodomain-like_sf"/>
</dbReference>
<dbReference type="RefSeq" id="WP_307683899.1">
    <property type="nucleotide sequence ID" value="NZ_JAUSRD010000002.1"/>
</dbReference>
<dbReference type="AlphaFoldDB" id="A0AAW8CRX4"/>
<dbReference type="PANTHER" id="PTHR47894:SF1">
    <property type="entry name" value="HTH-TYPE TRANSCRIPTIONAL REGULATOR VQSM"/>
    <property type="match status" value="1"/>
</dbReference>
<comment type="caution">
    <text evidence="5">The sequence shown here is derived from an EMBL/GenBank/DDBJ whole genome shotgun (WGS) entry which is preliminary data.</text>
</comment>
<dbReference type="EMBL" id="JAUSRD010000002">
    <property type="protein sequence ID" value="MDP9891677.1"/>
    <property type="molecule type" value="Genomic_DNA"/>
</dbReference>
<dbReference type="GO" id="GO:0005829">
    <property type="term" value="C:cytosol"/>
    <property type="evidence" value="ECO:0007669"/>
    <property type="project" value="TreeGrafter"/>
</dbReference>
<evidence type="ECO:0000256" key="3">
    <source>
        <dbReference type="ARBA" id="ARBA00023163"/>
    </source>
</evidence>
<dbReference type="GO" id="GO:0000976">
    <property type="term" value="F:transcription cis-regulatory region binding"/>
    <property type="evidence" value="ECO:0007669"/>
    <property type="project" value="TreeGrafter"/>
</dbReference>
<evidence type="ECO:0000313" key="6">
    <source>
        <dbReference type="Proteomes" id="UP001242045"/>
    </source>
</evidence>
<keyword evidence="1" id="KW-0805">Transcription regulation</keyword>